<protein>
    <recommendedName>
        <fullName evidence="2">Nucleotidyltransferase-like domain-containing protein</fullName>
    </recommendedName>
</protein>
<keyword evidence="4" id="KW-1185">Reference proteome</keyword>
<gene>
    <name evidence="3" type="ORF">QO018_005417</name>
</gene>
<dbReference type="Pfam" id="PF12281">
    <property type="entry name" value="NTP_transf_8"/>
    <property type="match status" value="1"/>
</dbReference>
<dbReference type="PIRSF" id="PIRSF031854">
    <property type="entry name" value="UCP031854"/>
    <property type="match status" value="1"/>
</dbReference>
<comment type="caution">
    <text evidence="3">The sequence shown here is derived from an EMBL/GenBank/DDBJ whole genome shotgun (WGS) entry which is preliminary data.</text>
</comment>
<dbReference type="RefSeq" id="WP_209989432.1">
    <property type="nucleotide sequence ID" value="NZ_JAGINO010000028.1"/>
</dbReference>
<feature type="compositionally biased region" description="Basic and acidic residues" evidence="1">
    <location>
        <begin position="342"/>
        <end position="351"/>
    </location>
</feature>
<reference evidence="3 4" key="1">
    <citation type="submission" date="2023-07" db="EMBL/GenBank/DDBJ databases">
        <title>Genomic Encyclopedia of Type Strains, Phase IV (KMG-IV): sequencing the most valuable type-strain genomes for metagenomic binning, comparative biology and taxonomic classification.</title>
        <authorList>
            <person name="Goeker M."/>
        </authorList>
    </citation>
    <scope>NUCLEOTIDE SEQUENCE [LARGE SCALE GENOMIC DNA]</scope>
    <source>
        <strain evidence="3 4">DSM 19922</strain>
    </source>
</reference>
<name>A0ABU0MST7_9PROT</name>
<evidence type="ECO:0000313" key="3">
    <source>
        <dbReference type="EMBL" id="MDQ0536520.1"/>
    </source>
</evidence>
<evidence type="ECO:0000259" key="2">
    <source>
        <dbReference type="Pfam" id="PF12281"/>
    </source>
</evidence>
<feature type="domain" description="Nucleotidyltransferase-like" evidence="2">
    <location>
        <begin position="107"/>
        <end position="311"/>
    </location>
</feature>
<dbReference type="Proteomes" id="UP001244552">
    <property type="component" value="Unassembled WGS sequence"/>
</dbReference>
<feature type="compositionally biased region" description="Acidic residues" evidence="1">
    <location>
        <begin position="368"/>
        <end position="378"/>
    </location>
</feature>
<organism evidence="3 4">
    <name type="scientific">Azospirillum picis</name>
    <dbReference type="NCBI Taxonomy" id="488438"/>
    <lineage>
        <taxon>Bacteria</taxon>
        <taxon>Pseudomonadati</taxon>
        <taxon>Pseudomonadota</taxon>
        <taxon>Alphaproteobacteria</taxon>
        <taxon>Rhodospirillales</taxon>
        <taxon>Azospirillaceae</taxon>
        <taxon>Azospirillum</taxon>
    </lineage>
</organism>
<dbReference type="InterPro" id="IPR022550">
    <property type="entry name" value="NTP_transf_8"/>
</dbReference>
<dbReference type="InterPro" id="IPR058575">
    <property type="entry name" value="NTP_transf_8_dom"/>
</dbReference>
<proteinExistence type="predicted"/>
<evidence type="ECO:0000256" key="1">
    <source>
        <dbReference type="SAM" id="MobiDB-lite"/>
    </source>
</evidence>
<feature type="region of interest" description="Disordered" evidence="1">
    <location>
        <begin position="342"/>
        <end position="378"/>
    </location>
</feature>
<dbReference type="EMBL" id="JAUSVU010000028">
    <property type="protein sequence ID" value="MDQ0536520.1"/>
    <property type="molecule type" value="Genomic_DNA"/>
</dbReference>
<evidence type="ECO:0000313" key="4">
    <source>
        <dbReference type="Proteomes" id="UP001244552"/>
    </source>
</evidence>
<accession>A0ABU0MST7</accession>
<sequence>MLDTISLPIQTMFAEVEQRSLDAEFDEAYPENGSFSKRRRNGQEYWYYNGYYRQAGAKYVTYVGPAREDAVTQRVERFHQIKSSFRERRRMVGALKAAGLPTPDPVVGEVVEALWRAGAFRLRCVLVGTVAFQTYAGLIGVLPPMPALMTTDIDVAQFHSISLLVEDSLPPVLDVLRSVESSFQEIPHQMDGRFATKYRARNIEVEFLTQSEPAQMPALGGAAAVRLRFLDYLLHNPVRSVLLHKAGIPVRVPAPERYALHKLIVATRRRTDNNGQAKRDKDIHQAGVLIEALTLGRRHHDLLDAWLEAWERGPKWQAALVHGRSMLLPEHQLMLRDAVRKAGRETGDRPENIGFTHQAENIPLDTLGESEADAVEGL</sequence>